<feature type="domain" description="DUF4168" evidence="1">
    <location>
        <begin position="46"/>
        <end position="121"/>
    </location>
</feature>
<keyword evidence="3" id="KW-1185">Reference proteome</keyword>
<dbReference type="InterPro" id="IPR025433">
    <property type="entry name" value="DUF4168"/>
</dbReference>
<dbReference type="RefSeq" id="WP_127565350.1">
    <property type="nucleotide sequence ID" value="NZ_BMFB01000006.1"/>
</dbReference>
<accession>A0A3T0E6Y2</accession>
<dbReference type="KEGG" id="gak:X907_0360"/>
<evidence type="ECO:0000313" key="3">
    <source>
        <dbReference type="Proteomes" id="UP000286954"/>
    </source>
</evidence>
<sequence length="133" mass="13663">MKKSFLTAVLASTMLAAGASVPAAFAQQGAAPMQQPAPADSASVTDEQIGSYIAAVQSVNMIIQTYQPQLDAAENEEAAMAVQQEAQVELHAAVEQSGLSVEEYTAIAAGSQSDPELAARINAQAEAAMGQPQ</sequence>
<protein>
    <recommendedName>
        <fullName evidence="1">DUF4168 domain-containing protein</fullName>
    </recommendedName>
</protein>
<dbReference type="Pfam" id="PF13767">
    <property type="entry name" value="DUF4168"/>
    <property type="match status" value="1"/>
</dbReference>
<proteinExistence type="predicted"/>
<evidence type="ECO:0000313" key="2">
    <source>
        <dbReference type="EMBL" id="AZU02908.1"/>
    </source>
</evidence>
<reference evidence="2 3" key="1">
    <citation type="submission" date="2016-12" db="EMBL/GenBank/DDBJ databases">
        <title>The genome of dimorphic prosthecate Glycocaulis alkaliphilus 6b-8t, isolated from crude oil dictates its adaptability in petroleum environments.</title>
        <authorList>
            <person name="Wu X.-L."/>
            <person name="Geng S."/>
        </authorList>
    </citation>
    <scope>NUCLEOTIDE SEQUENCE [LARGE SCALE GENOMIC DNA]</scope>
    <source>
        <strain evidence="2 3">6B-8</strain>
    </source>
</reference>
<dbReference type="AlphaFoldDB" id="A0A3T0E6Y2"/>
<name>A0A3T0E6Y2_9PROT</name>
<dbReference type="OrthoDB" id="7433563at2"/>
<dbReference type="Proteomes" id="UP000286954">
    <property type="component" value="Chromosome"/>
</dbReference>
<organism evidence="2 3">
    <name type="scientific">Glycocaulis alkaliphilus</name>
    <dbReference type="NCBI Taxonomy" id="1434191"/>
    <lineage>
        <taxon>Bacteria</taxon>
        <taxon>Pseudomonadati</taxon>
        <taxon>Pseudomonadota</taxon>
        <taxon>Alphaproteobacteria</taxon>
        <taxon>Maricaulales</taxon>
        <taxon>Maricaulaceae</taxon>
        <taxon>Glycocaulis</taxon>
    </lineage>
</organism>
<dbReference type="EMBL" id="CP018911">
    <property type="protein sequence ID" value="AZU02908.1"/>
    <property type="molecule type" value="Genomic_DNA"/>
</dbReference>
<gene>
    <name evidence="2" type="ORF">X907_0360</name>
</gene>
<evidence type="ECO:0000259" key="1">
    <source>
        <dbReference type="Pfam" id="PF13767"/>
    </source>
</evidence>